<dbReference type="PANTHER" id="PTHR43544">
    <property type="entry name" value="SHORT-CHAIN DEHYDROGENASE/REDUCTASE"/>
    <property type="match status" value="1"/>
</dbReference>
<dbReference type="InterPro" id="IPR036291">
    <property type="entry name" value="NAD(P)-bd_dom_sf"/>
</dbReference>
<evidence type="ECO:0000256" key="2">
    <source>
        <dbReference type="ARBA" id="ARBA00022857"/>
    </source>
</evidence>
<evidence type="ECO:0000313" key="6">
    <source>
        <dbReference type="EMBL" id="CEQ41500.1"/>
    </source>
</evidence>
<reference evidence="7" key="1">
    <citation type="submission" date="2015-02" db="EMBL/GenBank/DDBJ databases">
        <authorList>
            <person name="Gon?alves P."/>
        </authorList>
    </citation>
    <scope>NUCLEOTIDE SEQUENCE [LARGE SCALE GENOMIC DNA]</scope>
</reference>
<dbReference type="GO" id="GO:0016491">
    <property type="term" value="F:oxidoreductase activity"/>
    <property type="evidence" value="ECO:0007669"/>
    <property type="project" value="UniProtKB-KW"/>
</dbReference>
<evidence type="ECO:0000256" key="3">
    <source>
        <dbReference type="ARBA" id="ARBA00023002"/>
    </source>
</evidence>
<evidence type="ECO:0000256" key="1">
    <source>
        <dbReference type="ARBA" id="ARBA00006484"/>
    </source>
</evidence>
<dbReference type="CDD" id="cd05325">
    <property type="entry name" value="carb_red_sniffer_like_SDR_c"/>
    <property type="match status" value="1"/>
</dbReference>
<dbReference type="InterPro" id="IPR051468">
    <property type="entry name" value="Fungal_SecMetab_SDRs"/>
</dbReference>
<dbReference type="Pfam" id="PF00106">
    <property type="entry name" value="adh_short"/>
    <property type="match status" value="1"/>
</dbReference>
<dbReference type="InterPro" id="IPR002347">
    <property type="entry name" value="SDR_fam"/>
</dbReference>
<gene>
    <name evidence="6" type="primary">SPOSA6832_03234</name>
</gene>
<organism evidence="6 7">
    <name type="scientific">Sporidiobolus salmonicolor</name>
    <name type="common">Yeast-like fungus</name>
    <name type="synonym">Sporobolomyces salmonicolor</name>
    <dbReference type="NCBI Taxonomy" id="5005"/>
    <lineage>
        <taxon>Eukaryota</taxon>
        <taxon>Fungi</taxon>
        <taxon>Dikarya</taxon>
        <taxon>Basidiomycota</taxon>
        <taxon>Pucciniomycotina</taxon>
        <taxon>Microbotryomycetes</taxon>
        <taxon>Sporidiobolales</taxon>
        <taxon>Sporidiobolaceae</taxon>
        <taxon>Sporobolomyces</taxon>
    </lineage>
</organism>
<dbReference type="Proteomes" id="UP000243876">
    <property type="component" value="Unassembled WGS sequence"/>
</dbReference>
<protein>
    <submittedName>
        <fullName evidence="6">SPOSA6832_03234-mRNA-1:cds</fullName>
    </submittedName>
</protein>
<dbReference type="AlphaFoldDB" id="A0A0D6EPF8"/>
<dbReference type="InterPro" id="IPR057326">
    <property type="entry name" value="KR_dom"/>
</dbReference>
<evidence type="ECO:0000313" key="7">
    <source>
        <dbReference type="Proteomes" id="UP000243876"/>
    </source>
</evidence>
<dbReference type="PROSITE" id="PS00061">
    <property type="entry name" value="ADH_SHORT"/>
    <property type="match status" value="1"/>
</dbReference>
<dbReference type="SUPFAM" id="SSF51735">
    <property type="entry name" value="NAD(P)-binding Rossmann-fold domains"/>
    <property type="match status" value="1"/>
</dbReference>
<sequence length="241" mass="25713">MSSFTYLVTGASRSLGLGYSRALLASSPAVKIVAAARNPSKAEGLQALEQEFKGRVYLLRLDVADAEAAKAAAQELEKSGFLASGGLDALVNNAGVAESPSKPSELPKDEVLYHFETNLFGVMNVTAAFLPLLKKGTGKQVFGVSSVCGSLGGYFSENSLVTAYCISKAALNMYLKKLASELDGDGFTVVSFHPGYVKTDMNKGQGEITTEEAVDLAVKNVFLRKNKNGEFRSYDGNEMPW</sequence>
<dbReference type="Gene3D" id="3.40.50.720">
    <property type="entry name" value="NAD(P)-binding Rossmann-like Domain"/>
    <property type="match status" value="1"/>
</dbReference>
<keyword evidence="7" id="KW-1185">Reference proteome</keyword>
<accession>A0A0D6EPF8</accession>
<feature type="domain" description="Ketoreductase" evidence="5">
    <location>
        <begin position="4"/>
        <end position="200"/>
    </location>
</feature>
<dbReference type="PRINTS" id="PR00080">
    <property type="entry name" value="SDRFAMILY"/>
</dbReference>
<dbReference type="SMART" id="SM00822">
    <property type="entry name" value="PKS_KR"/>
    <property type="match status" value="1"/>
</dbReference>
<keyword evidence="3" id="KW-0560">Oxidoreductase</keyword>
<name>A0A0D6EPF8_SPOSA</name>
<comment type="similarity">
    <text evidence="1 4">Belongs to the short-chain dehydrogenases/reductases (SDR) family.</text>
</comment>
<dbReference type="EMBL" id="CENE01000015">
    <property type="protein sequence ID" value="CEQ41500.1"/>
    <property type="molecule type" value="Genomic_DNA"/>
</dbReference>
<dbReference type="GO" id="GO:0005737">
    <property type="term" value="C:cytoplasm"/>
    <property type="evidence" value="ECO:0007669"/>
    <property type="project" value="TreeGrafter"/>
</dbReference>
<keyword evidence="2" id="KW-0521">NADP</keyword>
<evidence type="ECO:0000259" key="5">
    <source>
        <dbReference type="SMART" id="SM00822"/>
    </source>
</evidence>
<evidence type="ECO:0000256" key="4">
    <source>
        <dbReference type="RuleBase" id="RU000363"/>
    </source>
</evidence>
<dbReference type="OrthoDB" id="9876299at2759"/>
<dbReference type="PRINTS" id="PR00081">
    <property type="entry name" value="GDHRDH"/>
</dbReference>
<dbReference type="InterPro" id="IPR020904">
    <property type="entry name" value="Sc_DH/Rdtase_CS"/>
</dbReference>
<dbReference type="PANTHER" id="PTHR43544:SF7">
    <property type="entry name" value="NADB-LER2"/>
    <property type="match status" value="1"/>
</dbReference>
<proteinExistence type="inferred from homology"/>